<keyword evidence="2" id="KW-0489">Methyltransferase</keyword>
<dbReference type="EMBL" id="LGHB01000042">
    <property type="protein sequence ID" value="KUK94829.1"/>
    <property type="molecule type" value="Genomic_DNA"/>
</dbReference>
<dbReference type="Pfam" id="PF08241">
    <property type="entry name" value="Methyltransf_11"/>
    <property type="match status" value="1"/>
</dbReference>
<name>A0A101IGI3_9EURY</name>
<evidence type="ECO:0000259" key="1">
    <source>
        <dbReference type="Pfam" id="PF08241"/>
    </source>
</evidence>
<comment type="caution">
    <text evidence="2">The sequence shown here is derived from an EMBL/GenBank/DDBJ whole genome shotgun (WGS) entry which is preliminary data.</text>
</comment>
<gene>
    <name evidence="2" type="ORF">XE07_2014</name>
</gene>
<dbReference type="PATRIC" id="fig|301375.6.peg.1987"/>
<dbReference type="Gene3D" id="3.40.50.150">
    <property type="entry name" value="Vaccinia Virus protein VP39"/>
    <property type="match status" value="1"/>
</dbReference>
<proteinExistence type="predicted"/>
<sequence>MVRDIKIDKGQITGILSPLLEMWRLNKVRNHIVGDCILDFGCGYGKLAKEIPGMYYIGVDIDEGVLESAKKLNTNIKGAYFYNVNQSEWRSHKFDTIILAAVIEHFDNPKTLLIYLTKFLNSNGRIIITTPTPNAGIVLTIGSKLGLFSREALEEHKSLLNESYFVDLSDTIGLMLEKYETFEFGLNQLIIYKNLGGRYLQDSDNSANS</sequence>
<accession>A0A101IGI3</accession>
<dbReference type="InterPro" id="IPR029063">
    <property type="entry name" value="SAM-dependent_MTases_sf"/>
</dbReference>
<evidence type="ECO:0000313" key="3">
    <source>
        <dbReference type="Proteomes" id="UP000053961"/>
    </source>
</evidence>
<dbReference type="PANTHER" id="PTHR43861">
    <property type="entry name" value="TRANS-ACONITATE 2-METHYLTRANSFERASE-RELATED"/>
    <property type="match status" value="1"/>
</dbReference>
<dbReference type="SUPFAM" id="SSF53335">
    <property type="entry name" value="S-adenosyl-L-methionine-dependent methyltransferases"/>
    <property type="match status" value="1"/>
</dbReference>
<reference evidence="3" key="1">
    <citation type="journal article" date="2015" name="MBio">
        <title>Genome-Resolved Metagenomic Analysis Reveals Roles for Candidate Phyla and Other Microbial Community Members in Biogeochemical Transformations in Oil Reservoirs.</title>
        <authorList>
            <person name="Hu P."/>
            <person name="Tom L."/>
            <person name="Singh A."/>
            <person name="Thomas B.C."/>
            <person name="Baker B.J."/>
            <person name="Piceno Y.M."/>
            <person name="Andersen G.L."/>
            <person name="Banfield J.F."/>
        </authorList>
    </citation>
    <scope>NUCLEOTIDE SEQUENCE [LARGE SCALE GENOMIC DNA]</scope>
</reference>
<keyword evidence="2" id="KW-0808">Transferase</keyword>
<protein>
    <submittedName>
        <fullName evidence="2">Methyltransferase type 11</fullName>
    </submittedName>
</protein>
<organism evidence="2 3">
    <name type="scientific">Methanothrix harundinacea</name>
    <dbReference type="NCBI Taxonomy" id="301375"/>
    <lineage>
        <taxon>Archaea</taxon>
        <taxon>Methanobacteriati</taxon>
        <taxon>Methanobacteriota</taxon>
        <taxon>Stenosarchaea group</taxon>
        <taxon>Methanomicrobia</taxon>
        <taxon>Methanotrichales</taxon>
        <taxon>Methanotrichaceae</taxon>
        <taxon>Methanothrix</taxon>
    </lineage>
</organism>
<dbReference type="AlphaFoldDB" id="A0A101IGI3"/>
<dbReference type="Proteomes" id="UP000053961">
    <property type="component" value="Unassembled WGS sequence"/>
</dbReference>
<dbReference type="InterPro" id="IPR013216">
    <property type="entry name" value="Methyltransf_11"/>
</dbReference>
<feature type="domain" description="Methyltransferase type 11" evidence="1">
    <location>
        <begin position="38"/>
        <end position="128"/>
    </location>
</feature>
<evidence type="ECO:0000313" key="2">
    <source>
        <dbReference type="EMBL" id="KUK94829.1"/>
    </source>
</evidence>
<dbReference type="CDD" id="cd02440">
    <property type="entry name" value="AdoMet_MTases"/>
    <property type="match status" value="1"/>
</dbReference>
<dbReference type="GO" id="GO:0032259">
    <property type="term" value="P:methylation"/>
    <property type="evidence" value="ECO:0007669"/>
    <property type="project" value="UniProtKB-KW"/>
</dbReference>
<dbReference type="GO" id="GO:0008757">
    <property type="term" value="F:S-adenosylmethionine-dependent methyltransferase activity"/>
    <property type="evidence" value="ECO:0007669"/>
    <property type="project" value="InterPro"/>
</dbReference>